<feature type="compositionally biased region" description="Basic and acidic residues" evidence="1">
    <location>
        <begin position="220"/>
        <end position="230"/>
    </location>
</feature>
<evidence type="ECO:0000256" key="1">
    <source>
        <dbReference type="SAM" id="MobiDB-lite"/>
    </source>
</evidence>
<organism evidence="2 3">
    <name type="scientific">Actinomadura litoris</name>
    <dbReference type="NCBI Taxonomy" id="2678616"/>
    <lineage>
        <taxon>Bacteria</taxon>
        <taxon>Bacillati</taxon>
        <taxon>Actinomycetota</taxon>
        <taxon>Actinomycetes</taxon>
        <taxon>Streptosporangiales</taxon>
        <taxon>Thermomonosporaceae</taxon>
        <taxon>Actinomadura</taxon>
    </lineage>
</organism>
<comment type="caution">
    <text evidence="2">The sequence shown here is derived from an EMBL/GenBank/DDBJ whole genome shotgun (WGS) entry which is preliminary data.</text>
</comment>
<feature type="compositionally biased region" description="Basic residues" evidence="1">
    <location>
        <begin position="231"/>
        <end position="241"/>
    </location>
</feature>
<evidence type="ECO:0000313" key="2">
    <source>
        <dbReference type="EMBL" id="MUN42609.1"/>
    </source>
</evidence>
<dbReference type="EMBL" id="WOFH01000022">
    <property type="protein sequence ID" value="MUN42609.1"/>
    <property type="molecule type" value="Genomic_DNA"/>
</dbReference>
<accession>A0A7K1LDW4</accession>
<evidence type="ECO:0000313" key="3">
    <source>
        <dbReference type="Proteomes" id="UP000432015"/>
    </source>
</evidence>
<dbReference type="RefSeq" id="WP_156222449.1">
    <property type="nucleotide sequence ID" value="NZ_WOFH01000022.1"/>
</dbReference>
<name>A0A7K1LDW4_9ACTN</name>
<proteinExistence type="predicted"/>
<dbReference type="Proteomes" id="UP000432015">
    <property type="component" value="Unassembled WGS sequence"/>
</dbReference>
<dbReference type="AlphaFoldDB" id="A0A7K1LDW4"/>
<gene>
    <name evidence="2" type="ORF">GNZ18_39360</name>
</gene>
<sequence length="241" mass="25804">MLLGLLVPIAAAFCYPFRHRISAVAAGTLTAAVPMDGGESAEDVVHLTYRPPLDPFAVPALGLSGPGAVATARVLALTALDQHGDTSLTVIPRSAATALFGLAEDELLDESAAGLFIPGNLDAALAYLETELSIRRTTGVTDARRLLLVADCEDECERISRLLAHYPGEISTILLGNWAGERIVVDDDGLFSPSPGLTNHFPDRLPAMSRTEARDRLLAALENHDHERRRPSGRRNGPKRT</sequence>
<keyword evidence="3" id="KW-1185">Reference proteome</keyword>
<reference evidence="2 3" key="1">
    <citation type="submission" date="2019-11" db="EMBL/GenBank/DDBJ databases">
        <authorList>
            <person name="Cao P."/>
        </authorList>
    </citation>
    <scope>NUCLEOTIDE SEQUENCE [LARGE SCALE GENOMIC DNA]</scope>
    <source>
        <strain evidence="2 3">NEAU-AAG5</strain>
    </source>
</reference>
<feature type="region of interest" description="Disordered" evidence="1">
    <location>
        <begin position="220"/>
        <end position="241"/>
    </location>
</feature>
<protein>
    <submittedName>
        <fullName evidence="2">Uncharacterized protein</fullName>
    </submittedName>
</protein>